<evidence type="ECO:0000256" key="1">
    <source>
        <dbReference type="ARBA" id="ARBA00022452"/>
    </source>
</evidence>
<dbReference type="InterPro" id="IPR035251">
    <property type="entry name" value="ShlB_POTRA"/>
</dbReference>
<dbReference type="InterPro" id="IPR051544">
    <property type="entry name" value="TPS_OM_transporter"/>
</dbReference>
<reference evidence="7 8" key="1">
    <citation type="submission" date="2021-03" db="EMBL/GenBank/DDBJ databases">
        <title>First Case of infection caused by Chromobacterium haemolyticum derived from water in China.</title>
        <authorList>
            <person name="Chen J."/>
            <person name="Liu C."/>
        </authorList>
    </citation>
    <scope>NUCLEOTIDE SEQUENCE [LARGE SCALE GENOMIC DNA]</scope>
    <source>
        <strain evidence="7 8">WJ-5</strain>
    </source>
</reference>
<accession>A0ABS3GJ56</accession>
<gene>
    <name evidence="7" type="ORF">J1C50_03710</name>
</gene>
<dbReference type="RefSeq" id="WP_200122357.1">
    <property type="nucleotide sequence ID" value="NZ_JAEILV010000002.1"/>
</dbReference>
<dbReference type="PANTHER" id="PTHR34597">
    <property type="entry name" value="SLR1661 PROTEIN"/>
    <property type="match status" value="1"/>
</dbReference>
<evidence type="ECO:0000256" key="3">
    <source>
        <dbReference type="ARBA" id="ARBA00023237"/>
    </source>
</evidence>
<dbReference type="Proteomes" id="UP000664349">
    <property type="component" value="Unassembled WGS sequence"/>
</dbReference>
<dbReference type="PANTHER" id="PTHR34597:SF3">
    <property type="entry name" value="OUTER MEMBRANE TRANSPORTER CDIB"/>
    <property type="match status" value="1"/>
</dbReference>
<name>A0ABS3GJ56_9NEIS</name>
<keyword evidence="2" id="KW-0812">Transmembrane</keyword>
<keyword evidence="1" id="KW-0472">Membrane</keyword>
<sequence>MNHTLIQAAVLGGFLVPAAGASALDEQILRHQQQQLEQQREELQRRPDVLQSPSPLNAVAAPAVAEPHQGACFEVKRIELEGMPAAWRGWLPAAAARWQGRCLGLVQLDQVVAELSNAMVERGYVTSRVYLPEQNLRQGRLRLAVVPGRIHQIRLKDGPGDRGLASAFPQGAGDILNVRALEQGLEQLGRVPTQQATMEIVPGQQPGESDVAVSRSRARQLTGQLSLDDSGQPATGRLQSNASLLLGGATGFNDLLSLSWSQDAEHIAHPLSQAHTVSWLLPWGDWTAFASYSAFAYRQTVQAINQSFSSSGHSRNTQLSLARLLHRDQSSKTELKASLTRKASRSFIEDAEIAQQRRDLTIAGLELSHRRYLGEAVLDASLGYQRGIGGWGAQNEAQTAAAGFTARHELFQSRLALQLPLRLGGQTWRWSSELRGQYSVDPLLPSEQFSIGSRYTVRGFNSNSLSGRGGLYWRNELSAPLPAPAGAQLEGYLGLDAGRVSHPAYADDTSRSLSGWAAGLRAQLAGKLSAELSHERAMRQPQGWNRPAITHFNLTLLWQ</sequence>
<keyword evidence="8" id="KW-1185">Reference proteome</keyword>
<comment type="caution">
    <text evidence="7">The sequence shown here is derived from an EMBL/GenBank/DDBJ whole genome shotgun (WGS) entry which is preliminary data.</text>
</comment>
<dbReference type="InterPro" id="IPR013686">
    <property type="entry name" value="Polypept-transport_assoc_ShlB"/>
</dbReference>
<dbReference type="InterPro" id="IPR027282">
    <property type="entry name" value="TPS"/>
</dbReference>
<evidence type="ECO:0000313" key="8">
    <source>
        <dbReference type="Proteomes" id="UP000664349"/>
    </source>
</evidence>
<dbReference type="EMBL" id="JAFLRD010000002">
    <property type="protein sequence ID" value="MBO0414607.1"/>
    <property type="molecule type" value="Genomic_DNA"/>
</dbReference>
<keyword evidence="1" id="KW-1134">Transmembrane beta strand</keyword>
<feature type="domain" description="Haemolysin activator HlyB C-terminal" evidence="4">
    <location>
        <begin position="207"/>
        <end position="521"/>
    </location>
</feature>
<evidence type="ECO:0000259" key="6">
    <source>
        <dbReference type="Pfam" id="PF17287"/>
    </source>
</evidence>
<dbReference type="Pfam" id="PF17287">
    <property type="entry name" value="POTRA_3"/>
    <property type="match status" value="1"/>
</dbReference>
<dbReference type="Pfam" id="PF08479">
    <property type="entry name" value="POTRA_2"/>
    <property type="match status" value="1"/>
</dbReference>
<proteinExistence type="predicted"/>
<evidence type="ECO:0000256" key="2">
    <source>
        <dbReference type="ARBA" id="ARBA00022692"/>
    </source>
</evidence>
<evidence type="ECO:0000313" key="7">
    <source>
        <dbReference type="EMBL" id="MBO0414607.1"/>
    </source>
</evidence>
<protein>
    <submittedName>
        <fullName evidence="7">ShlB/FhaC/HecB family hemolysin secretion/activation protein</fullName>
    </submittedName>
</protein>
<organism evidence="7 8">
    <name type="scientific">Chromobacterium haemolyticum</name>
    <dbReference type="NCBI Taxonomy" id="394935"/>
    <lineage>
        <taxon>Bacteria</taxon>
        <taxon>Pseudomonadati</taxon>
        <taxon>Pseudomonadota</taxon>
        <taxon>Betaproteobacteria</taxon>
        <taxon>Neisseriales</taxon>
        <taxon>Chromobacteriaceae</taxon>
        <taxon>Chromobacterium</taxon>
    </lineage>
</organism>
<dbReference type="InterPro" id="IPR005565">
    <property type="entry name" value="Hemolysn_activator_HlyB_C"/>
</dbReference>
<dbReference type="Gene3D" id="3.10.20.310">
    <property type="entry name" value="membrane protein fhac"/>
    <property type="match status" value="1"/>
</dbReference>
<evidence type="ECO:0000259" key="4">
    <source>
        <dbReference type="Pfam" id="PF03865"/>
    </source>
</evidence>
<feature type="domain" description="ShlB POTRA" evidence="6">
    <location>
        <begin position="149"/>
        <end position="202"/>
    </location>
</feature>
<keyword evidence="3" id="KW-0998">Cell outer membrane</keyword>
<dbReference type="Gene3D" id="2.40.160.50">
    <property type="entry name" value="membrane protein fhac: a member of the omp85/tpsb transporter family"/>
    <property type="match status" value="1"/>
</dbReference>
<dbReference type="PIRSF" id="PIRSF029745">
    <property type="entry name" value="FhaC"/>
    <property type="match status" value="1"/>
</dbReference>
<feature type="domain" description="Polypeptide-transport-associated ShlB-type" evidence="5">
    <location>
        <begin position="73"/>
        <end position="148"/>
    </location>
</feature>
<dbReference type="Pfam" id="PF03865">
    <property type="entry name" value="ShlB"/>
    <property type="match status" value="1"/>
</dbReference>
<evidence type="ECO:0000259" key="5">
    <source>
        <dbReference type="Pfam" id="PF08479"/>
    </source>
</evidence>